<evidence type="ECO:0000313" key="1">
    <source>
        <dbReference type="EMBL" id="NIY65566.1"/>
    </source>
</evidence>
<name>A0A7X5X2Q0_STRMQ</name>
<comment type="caution">
    <text evidence="1">The sequence shown here is derived from an EMBL/GenBank/DDBJ whole genome shotgun (WGS) entry which is preliminary data.</text>
</comment>
<organism evidence="1 2">
    <name type="scientific">Streptomyces malaysiensis</name>
    <dbReference type="NCBI Taxonomy" id="92644"/>
    <lineage>
        <taxon>Bacteria</taxon>
        <taxon>Bacillati</taxon>
        <taxon>Actinomycetota</taxon>
        <taxon>Actinomycetes</taxon>
        <taxon>Kitasatosporales</taxon>
        <taxon>Streptomycetaceae</taxon>
        <taxon>Streptomyces</taxon>
        <taxon>Streptomyces violaceusniger group</taxon>
    </lineage>
</organism>
<evidence type="ECO:0000313" key="2">
    <source>
        <dbReference type="Proteomes" id="UP000536624"/>
    </source>
</evidence>
<accession>A0A7X5X2Q0</accession>
<gene>
    <name evidence="1" type="ORF">SMALB_3570</name>
</gene>
<keyword evidence="1" id="KW-0808">Transferase</keyword>
<reference evidence="1 2" key="1">
    <citation type="submission" date="2020-02" db="EMBL/GenBank/DDBJ databases">
        <title>Streptomyces malaysiensis DSM14702 (JHCC583434, PFL_A843) Genome sequencing and assembly.</title>
        <authorList>
            <person name="Samborskyy M."/>
        </authorList>
    </citation>
    <scope>NUCLEOTIDE SEQUENCE [LARGE SCALE GENOMIC DNA]</scope>
    <source>
        <strain evidence="1 2">DSM 14702</strain>
    </source>
</reference>
<dbReference type="AlphaFoldDB" id="A0A7X5X2Q0"/>
<proteinExistence type="predicted"/>
<keyword evidence="1" id="KW-0418">Kinase</keyword>
<dbReference type="GO" id="GO:0016301">
    <property type="term" value="F:kinase activity"/>
    <property type="evidence" value="ECO:0007669"/>
    <property type="project" value="UniProtKB-KW"/>
</dbReference>
<dbReference type="EMBL" id="JAALLH010000001">
    <property type="protein sequence ID" value="NIY65566.1"/>
    <property type="molecule type" value="Genomic_DNA"/>
</dbReference>
<sequence length="163" mass="18088">MKARRTAEEERSRERALAWSAMLDVSTRTPFLPKADANDLDSSYIATVVVDSGPIINSLDALGHGLVDLNALFVAPLIEAAREVRVLAEMRPAWIQYCDEHSPAPTGLSRNTALRYINGPAMRTWSRAEEAKIATERAEQSLHRLHPALVEFYGFDVTGRRAA</sequence>
<dbReference type="Proteomes" id="UP000536624">
    <property type="component" value="Unassembled WGS sequence"/>
</dbReference>
<protein>
    <submittedName>
        <fullName evidence="1">Signal transduction histidine kinase-like protein</fullName>
    </submittedName>
</protein>